<proteinExistence type="predicted"/>
<dbReference type="InterPro" id="IPR009772">
    <property type="entry name" value="CDC123"/>
</dbReference>
<dbReference type="Proteomes" id="UP000320333">
    <property type="component" value="Unassembled WGS sequence"/>
</dbReference>
<protein>
    <submittedName>
        <fullName evidence="1">Uncharacterized protein</fullName>
    </submittedName>
</protein>
<sequence length="314" mass="35596">MITITRFNLAHVVANDKKLFNSNNHGDVQPADYHDACDRSKTSKWVDKFHAKTSYATIRISDGPTVSWLKRAVEVGVHTGRVSNLYAEEVDELVAKLRREFEQAVESIGDPPEGVFLRTEHVSLKYGIHGVGPYKKADWRKVVESLVSSSKGHECIRPNDPNCVLYVFPWIKEFEPDLEFRVFVHKNQVTAVSQQHLYGVNQVLKNKSDDEIRNEIMDPLLEYFNETVKEALADVGSYTMDFALIPQPNGRYSPYFIEINAFGAEYAAGSALFHWINDEAVLLGDGSSVELRFNDRNKQESIQETYDASSTEDA</sequence>
<dbReference type="Pfam" id="PF07065">
    <property type="entry name" value="D123"/>
    <property type="match status" value="1"/>
</dbReference>
<dbReference type="EMBL" id="QEAP01000501">
    <property type="protein sequence ID" value="TPX65245.1"/>
    <property type="molecule type" value="Genomic_DNA"/>
</dbReference>
<reference evidence="1 2" key="1">
    <citation type="journal article" date="2019" name="Sci. Rep.">
        <title>Comparative genomics of chytrid fungi reveal insights into the obligate biotrophic and pathogenic lifestyle of Synchytrium endobioticum.</title>
        <authorList>
            <person name="van de Vossenberg B.T.L.H."/>
            <person name="Warris S."/>
            <person name="Nguyen H.D.T."/>
            <person name="van Gent-Pelzer M.P.E."/>
            <person name="Joly D.L."/>
            <person name="van de Geest H.C."/>
            <person name="Bonants P.J.M."/>
            <person name="Smith D.S."/>
            <person name="Levesque C.A."/>
            <person name="van der Lee T.A.J."/>
        </authorList>
    </citation>
    <scope>NUCLEOTIDE SEQUENCE [LARGE SCALE GENOMIC DNA]</scope>
    <source>
        <strain evidence="1 2">CBS 675.73</strain>
    </source>
</reference>
<name>A0A507EPI1_9FUNG</name>
<gene>
    <name evidence="1" type="ORF">CcCBS67573_g08191</name>
</gene>
<evidence type="ECO:0000313" key="2">
    <source>
        <dbReference type="Proteomes" id="UP000320333"/>
    </source>
</evidence>
<dbReference type="AlphaFoldDB" id="A0A507EPI1"/>
<evidence type="ECO:0000313" key="1">
    <source>
        <dbReference type="EMBL" id="TPX65245.1"/>
    </source>
</evidence>
<comment type="caution">
    <text evidence="1">The sequence shown here is derived from an EMBL/GenBank/DDBJ whole genome shotgun (WGS) entry which is preliminary data.</text>
</comment>
<accession>A0A507EPI1</accession>
<organism evidence="1 2">
    <name type="scientific">Chytriomyces confervae</name>
    <dbReference type="NCBI Taxonomy" id="246404"/>
    <lineage>
        <taxon>Eukaryota</taxon>
        <taxon>Fungi</taxon>
        <taxon>Fungi incertae sedis</taxon>
        <taxon>Chytridiomycota</taxon>
        <taxon>Chytridiomycota incertae sedis</taxon>
        <taxon>Chytridiomycetes</taxon>
        <taxon>Chytridiales</taxon>
        <taxon>Chytriomycetaceae</taxon>
        <taxon>Chytriomyces</taxon>
    </lineage>
</organism>
<keyword evidence="2" id="KW-1185">Reference proteome</keyword>
<dbReference type="OrthoDB" id="360540at2759"/>